<feature type="region of interest" description="Disordered" evidence="1">
    <location>
        <begin position="463"/>
        <end position="532"/>
    </location>
</feature>
<feature type="compositionally biased region" description="Basic and acidic residues" evidence="1">
    <location>
        <begin position="480"/>
        <end position="490"/>
    </location>
</feature>
<evidence type="ECO:0000313" key="4">
    <source>
        <dbReference type="Proteomes" id="UP000327013"/>
    </source>
</evidence>
<dbReference type="InterPro" id="IPR039128">
    <property type="entry name" value="TRIP4-like"/>
</dbReference>
<keyword evidence="4" id="KW-1185">Reference proteome</keyword>
<feature type="compositionally biased region" description="Low complexity" evidence="1">
    <location>
        <begin position="190"/>
        <end position="209"/>
    </location>
</feature>
<feature type="compositionally biased region" description="Polar residues" evidence="1">
    <location>
        <begin position="73"/>
        <end position="82"/>
    </location>
</feature>
<dbReference type="AlphaFoldDB" id="A0A5N6KR53"/>
<dbReference type="GO" id="GO:0045893">
    <property type="term" value="P:positive regulation of DNA-templated transcription"/>
    <property type="evidence" value="ECO:0007669"/>
    <property type="project" value="TreeGrafter"/>
</dbReference>
<feature type="region of interest" description="Disordered" evidence="1">
    <location>
        <begin position="345"/>
        <end position="369"/>
    </location>
</feature>
<feature type="compositionally biased region" description="Polar residues" evidence="1">
    <location>
        <begin position="143"/>
        <end position="154"/>
    </location>
</feature>
<dbReference type="InterPro" id="IPR009349">
    <property type="entry name" value="TRIP4/RQT4_C2HC5_Znf"/>
</dbReference>
<dbReference type="PANTHER" id="PTHR12963:SF4">
    <property type="entry name" value="ACTIVATING SIGNAL COINTEGRATOR 1"/>
    <property type="match status" value="1"/>
</dbReference>
<sequence>MATRSLHDWALPQLAKILPLDEDSLRQIITYTDTLSKSAAADHLGNILGDSPKAFEFISSFNTRRPTPPSEAAPTSQPTSSRDVSESEVPRVQRTKKKREKAPLHKLPPRQVDSSGDLHGAYVKSDEQDYMSGKSRIPKEAPLSNTLSLQSQPDAMQLPSPARGMTSNSKQHRPKPPPSASGPLITDALSPKPSRSSSPAGSSSKASAKINMTGGTSMRGQSSTLNDLDSAIRTLEMQTNPSLTAHDDPEKRRCNCMAQRHALLAAAPNCLKCGKVICAKEGLGPCTFCGNALLTAEEIQAMVKILKEERGKEKQLAHNAGHKKAEVSKTPRAFASAQAIATPGKLDPTPFMSSTPGYAAPPDASASDAERLAAAKQHRDRLLKFQADNAKRTRIHDEAADFETPDAGLSAWASPSERALQLKKQQKVLREQEWNARPDYEKRQMVASIDIVGGKAVRKMQAVERPATPDSELEPAEDDGFVRPPEEKRGGKGGAFSRNPLLGGGLIRPVFDAGPNKGKAREKTNTWRRVQDDNDDNEAWILDGGVYGDIQDGRVLSAEERPCG</sequence>
<name>A0A5N6KR53_9ROSI</name>
<dbReference type="OrthoDB" id="338816at2759"/>
<gene>
    <name evidence="3" type="ORF">FH972_021311</name>
</gene>
<dbReference type="Proteomes" id="UP000327013">
    <property type="component" value="Unassembled WGS sequence"/>
</dbReference>
<comment type="caution">
    <text evidence="3">The sequence shown here is derived from an EMBL/GenBank/DDBJ whole genome shotgun (WGS) entry which is preliminary data.</text>
</comment>
<dbReference type="Pfam" id="PF06221">
    <property type="entry name" value="zf-C2HC5"/>
    <property type="match status" value="1"/>
</dbReference>
<feature type="domain" description="TRIP4/RQT4 C2HC5-type zinc finger" evidence="2">
    <location>
        <begin position="251"/>
        <end position="303"/>
    </location>
</feature>
<dbReference type="PANTHER" id="PTHR12963">
    <property type="entry name" value="THYROID RECEPTOR INTERACTING PROTEIN RELATED"/>
    <property type="match status" value="1"/>
</dbReference>
<feature type="compositionally biased region" description="Basic and acidic residues" evidence="1">
    <location>
        <begin position="519"/>
        <end position="532"/>
    </location>
</feature>
<organism evidence="3 4">
    <name type="scientific">Carpinus fangiana</name>
    <dbReference type="NCBI Taxonomy" id="176857"/>
    <lineage>
        <taxon>Eukaryota</taxon>
        <taxon>Viridiplantae</taxon>
        <taxon>Streptophyta</taxon>
        <taxon>Embryophyta</taxon>
        <taxon>Tracheophyta</taxon>
        <taxon>Spermatophyta</taxon>
        <taxon>Magnoliopsida</taxon>
        <taxon>eudicotyledons</taxon>
        <taxon>Gunneridae</taxon>
        <taxon>Pentapetalae</taxon>
        <taxon>rosids</taxon>
        <taxon>fabids</taxon>
        <taxon>Fagales</taxon>
        <taxon>Betulaceae</taxon>
        <taxon>Carpinus</taxon>
    </lineage>
</organism>
<proteinExistence type="predicted"/>
<dbReference type="GO" id="GO:0072344">
    <property type="term" value="P:rescue of stalled ribosome"/>
    <property type="evidence" value="ECO:0007669"/>
    <property type="project" value="InterPro"/>
</dbReference>
<feature type="region of interest" description="Disordered" evidence="1">
    <location>
        <begin position="61"/>
        <end position="224"/>
    </location>
</feature>
<dbReference type="EMBL" id="VIBQ01000009">
    <property type="protein sequence ID" value="KAB8337007.1"/>
    <property type="molecule type" value="Genomic_DNA"/>
</dbReference>
<dbReference type="GO" id="GO:0180022">
    <property type="term" value="C:RQC-trigger complex"/>
    <property type="evidence" value="ECO:0007669"/>
    <property type="project" value="InterPro"/>
</dbReference>
<dbReference type="GO" id="GO:0005634">
    <property type="term" value="C:nucleus"/>
    <property type="evidence" value="ECO:0007669"/>
    <property type="project" value="InterPro"/>
</dbReference>
<evidence type="ECO:0000256" key="1">
    <source>
        <dbReference type="SAM" id="MobiDB-lite"/>
    </source>
</evidence>
<evidence type="ECO:0000313" key="3">
    <source>
        <dbReference type="EMBL" id="KAB8337007.1"/>
    </source>
</evidence>
<reference evidence="3 4" key="1">
    <citation type="submission" date="2019-06" db="EMBL/GenBank/DDBJ databases">
        <title>A chromosomal-level reference genome of Carpinus fangiana (Coryloideae, Betulaceae).</title>
        <authorList>
            <person name="Yang X."/>
            <person name="Wang Z."/>
            <person name="Zhang L."/>
            <person name="Hao G."/>
            <person name="Liu J."/>
            <person name="Yang Y."/>
        </authorList>
    </citation>
    <scope>NUCLEOTIDE SEQUENCE [LARGE SCALE GENOMIC DNA]</scope>
    <source>
        <strain evidence="3">Cfa_2016G</strain>
        <tissue evidence="3">Leaf</tissue>
    </source>
</reference>
<accession>A0A5N6KR53</accession>
<protein>
    <recommendedName>
        <fullName evidence="2">TRIP4/RQT4 C2HC5-type zinc finger domain-containing protein</fullName>
    </recommendedName>
</protein>
<evidence type="ECO:0000259" key="2">
    <source>
        <dbReference type="Pfam" id="PF06221"/>
    </source>
</evidence>
<dbReference type="GO" id="GO:0008270">
    <property type="term" value="F:zinc ion binding"/>
    <property type="evidence" value="ECO:0007669"/>
    <property type="project" value="InterPro"/>
</dbReference>
<feature type="compositionally biased region" description="Polar residues" evidence="1">
    <location>
        <begin position="213"/>
        <end position="224"/>
    </location>
</feature>